<feature type="compositionally biased region" description="Basic and acidic residues" evidence="1">
    <location>
        <begin position="876"/>
        <end position="893"/>
    </location>
</feature>
<proteinExistence type="predicted"/>
<feature type="compositionally biased region" description="Polar residues" evidence="1">
    <location>
        <begin position="224"/>
        <end position="236"/>
    </location>
</feature>
<reference evidence="3 4" key="1">
    <citation type="journal article" date="2023" name="Insect Mol. Biol.">
        <title>Genome sequencing provides insights into the evolution of gene families encoding plant cell wall-degrading enzymes in longhorned beetles.</title>
        <authorList>
            <person name="Shin N.R."/>
            <person name="Okamura Y."/>
            <person name="Kirsch R."/>
            <person name="Pauchet Y."/>
        </authorList>
    </citation>
    <scope>NUCLEOTIDE SEQUENCE [LARGE SCALE GENOMIC DNA]</scope>
    <source>
        <strain evidence="3">EAD_L_NR</strain>
    </source>
</reference>
<dbReference type="AlphaFoldDB" id="A0AAV8WIM1"/>
<feature type="region of interest" description="Disordered" evidence="1">
    <location>
        <begin position="224"/>
        <end position="421"/>
    </location>
</feature>
<accession>A0AAV8WIM1</accession>
<keyword evidence="4" id="KW-1185">Reference proteome</keyword>
<dbReference type="SUPFAM" id="SSF57625">
    <property type="entry name" value="Invertebrate chitin-binding proteins"/>
    <property type="match status" value="2"/>
</dbReference>
<feature type="domain" description="Chitin-binding type-2" evidence="2">
    <location>
        <begin position="129"/>
        <end position="186"/>
    </location>
</feature>
<dbReference type="GO" id="GO:0005576">
    <property type="term" value="C:extracellular region"/>
    <property type="evidence" value="ECO:0007669"/>
    <property type="project" value="InterPro"/>
</dbReference>
<feature type="compositionally biased region" description="Basic residues" evidence="1">
    <location>
        <begin position="310"/>
        <end position="326"/>
    </location>
</feature>
<comment type="caution">
    <text evidence="3">The sequence shown here is derived from an EMBL/GenBank/DDBJ whole genome shotgun (WGS) entry which is preliminary data.</text>
</comment>
<name>A0AAV8WIM1_9CUCU</name>
<feature type="region of interest" description="Disordered" evidence="1">
    <location>
        <begin position="927"/>
        <end position="1059"/>
    </location>
</feature>
<gene>
    <name evidence="3" type="ORF">NQ315_009978</name>
</gene>
<feature type="compositionally biased region" description="Low complexity" evidence="1">
    <location>
        <begin position="960"/>
        <end position="969"/>
    </location>
</feature>
<dbReference type="SMART" id="SM00494">
    <property type="entry name" value="ChtBD2"/>
    <property type="match status" value="2"/>
</dbReference>
<dbReference type="InterPro" id="IPR036508">
    <property type="entry name" value="Chitin-bd_dom_sf"/>
</dbReference>
<feature type="compositionally biased region" description="Basic residues" evidence="1">
    <location>
        <begin position="271"/>
        <end position="282"/>
    </location>
</feature>
<dbReference type="InterPro" id="IPR002557">
    <property type="entry name" value="Chitin-bd_dom"/>
</dbReference>
<evidence type="ECO:0000313" key="4">
    <source>
        <dbReference type="Proteomes" id="UP001159042"/>
    </source>
</evidence>
<feature type="non-terminal residue" evidence="3">
    <location>
        <position position="1197"/>
    </location>
</feature>
<dbReference type="Proteomes" id="UP001159042">
    <property type="component" value="Unassembled WGS sequence"/>
</dbReference>
<organism evidence="3 4">
    <name type="scientific">Exocentrus adspersus</name>
    <dbReference type="NCBI Taxonomy" id="1586481"/>
    <lineage>
        <taxon>Eukaryota</taxon>
        <taxon>Metazoa</taxon>
        <taxon>Ecdysozoa</taxon>
        <taxon>Arthropoda</taxon>
        <taxon>Hexapoda</taxon>
        <taxon>Insecta</taxon>
        <taxon>Pterygota</taxon>
        <taxon>Neoptera</taxon>
        <taxon>Endopterygota</taxon>
        <taxon>Coleoptera</taxon>
        <taxon>Polyphaga</taxon>
        <taxon>Cucujiformia</taxon>
        <taxon>Chrysomeloidea</taxon>
        <taxon>Cerambycidae</taxon>
        <taxon>Lamiinae</taxon>
        <taxon>Acanthocinini</taxon>
        <taxon>Exocentrus</taxon>
    </lineage>
</organism>
<feature type="compositionally biased region" description="Acidic residues" evidence="1">
    <location>
        <begin position="285"/>
        <end position="294"/>
    </location>
</feature>
<dbReference type="PROSITE" id="PS50940">
    <property type="entry name" value="CHIT_BIND_II"/>
    <property type="match status" value="1"/>
</dbReference>
<feature type="region of interest" description="Disordered" evidence="1">
    <location>
        <begin position="654"/>
        <end position="733"/>
    </location>
</feature>
<dbReference type="Gene3D" id="2.170.140.10">
    <property type="entry name" value="Chitin binding domain"/>
    <property type="match status" value="1"/>
</dbReference>
<dbReference type="InterPro" id="IPR052976">
    <property type="entry name" value="Scoloptoxin-like"/>
</dbReference>
<feature type="compositionally biased region" description="Basic and acidic residues" evidence="1">
    <location>
        <begin position="842"/>
        <end position="853"/>
    </location>
</feature>
<feature type="compositionally biased region" description="Acidic residues" evidence="1">
    <location>
        <begin position="831"/>
        <end position="841"/>
    </location>
</feature>
<feature type="region of interest" description="Disordered" evidence="1">
    <location>
        <begin position="817"/>
        <end position="899"/>
    </location>
</feature>
<feature type="region of interest" description="Disordered" evidence="1">
    <location>
        <begin position="74"/>
        <end position="95"/>
    </location>
</feature>
<feature type="compositionally biased region" description="Polar residues" evidence="1">
    <location>
        <begin position="975"/>
        <end position="989"/>
    </location>
</feature>
<evidence type="ECO:0000259" key="2">
    <source>
        <dbReference type="PROSITE" id="PS50940"/>
    </source>
</evidence>
<evidence type="ECO:0000313" key="3">
    <source>
        <dbReference type="EMBL" id="KAJ8926121.1"/>
    </source>
</evidence>
<feature type="compositionally biased region" description="Acidic residues" evidence="1">
    <location>
        <begin position="388"/>
        <end position="397"/>
    </location>
</feature>
<dbReference type="PANTHER" id="PTHR22933">
    <property type="entry name" value="FI18007P1-RELATED"/>
    <property type="match status" value="1"/>
</dbReference>
<sequence>MENARTFRRMRRPPGLWILLSAGVLWLSLQDAYGLRATSLIFGKTTTTTTTSTTAKATSEEAAAAAEEEVSECSVTSGGDLGNDPNATKPTLTGNPQVDYIWDPNLPKELNGYNLSDYPFYERVPEDIDFKCDGLHDGFYASVAHKCQVYHHCLFGTRYDFLCANYTAFDQKTFICHFASEVDCVNSKKFWHRNDALYKPASTTTTTSRPLVIYTTVPPCSFSPNHTATPVRSRSSTTTAGKKKKTVPETEAARPRPRPVYEDEYEDDRYNRRRPYDRRRKKPEYEDDEEDDYDTDRRRKPHQEEQYSGGRKRRPEPPSRKAHRRPPHEDDSVQADEATHRTRSKTAIYDRPRVAPKVKLPVPKGETDKYAYKSVEASTATQEKKEEEEYYDDDYEEAAPTPVRDTKRHQQTTKPEPVPDDYYDEYEEEVVHQKTPKLTTTTTTTEKIEQPVVRLVKRPFLPSRGGNPYAPRGLQPIGTKAVAKALGEDEISTTNDDFHPQIQRNIAAPKDDPLSINEEEYDVTLNDALSPTLPNLPAQDSFVNVHQRPSGLVPLASSIQNVFQVKQPQQRESFVNQYNGYRPRQVYHHCLFGTRYDFLCANYTAFDQTLFNCNFVSNVDCENSKKYWHRNDELYIEKSTTTAAPALNYNFYTPPPQAQPLTPGPEGYLLSAAVEPPPPRRQTGVRPRATRPPPPPPPPLSRPLYDYYEDYEELPRPKNRKRPRPRPRPVYYDDDYEEYDDVRISRRGGGRRARPYARRERPIRRNKERRKFDYEEEDYDYDDDLVLGKKPKVIRRKPLNDYEYEDDVRYEKRRPANRREKPLRKKRPIDDYDYEEEEEDRLESRKVRDDPKKIPRLGKRRPPSQEFEDDLQLADGRPRKGNKEQSLAKDGRPVIKPVSGTIYDRPRLAPRINLPVPKNAADKFAYKPIGATPTTPAAKQTDEVEYEDYEEAPLQQAPAVKTTKTTSKSVVEEPASTSKENKPAQTATIEEQDYEEEPPKQETSSSTTEPAIDHASMPVIRKFKRPFLPSRGGNPFTARNLQPVGVKAKEESQEIDLGESSLMKSVADPADMKPLPVKVTITTGSEESTLKSALKEEAKPGVIRIKVPIRMKQEDQRTQNVFQNGKYVPESTSTTTQQPKLGKEDVLNGNYDVTINEAISPIIPNLPVRGFGGYNPSPDYSYKRFQRPTKYVILDPV</sequence>
<dbReference type="Pfam" id="PF01607">
    <property type="entry name" value="CBM_14"/>
    <property type="match status" value="1"/>
</dbReference>
<dbReference type="EMBL" id="JANEYG010000001">
    <property type="protein sequence ID" value="KAJ8926121.1"/>
    <property type="molecule type" value="Genomic_DNA"/>
</dbReference>
<feature type="compositionally biased region" description="Polar residues" evidence="1">
    <location>
        <begin position="85"/>
        <end position="95"/>
    </location>
</feature>
<dbReference type="PANTHER" id="PTHR22933:SF40">
    <property type="entry name" value="CUTICULAR PROTEIN ANALOGOUS TO PERITROPHINS 1-H"/>
    <property type="match status" value="1"/>
</dbReference>
<evidence type="ECO:0000256" key="1">
    <source>
        <dbReference type="SAM" id="MobiDB-lite"/>
    </source>
</evidence>
<dbReference type="GO" id="GO:0008061">
    <property type="term" value="F:chitin binding"/>
    <property type="evidence" value="ECO:0007669"/>
    <property type="project" value="InterPro"/>
</dbReference>
<protein>
    <recommendedName>
        <fullName evidence="2">Chitin-binding type-2 domain-containing protein</fullName>
    </recommendedName>
</protein>
<feature type="compositionally biased region" description="Pro residues" evidence="1">
    <location>
        <begin position="690"/>
        <end position="701"/>
    </location>
</feature>
<feature type="compositionally biased region" description="Basic residues" evidence="1">
    <location>
        <begin position="717"/>
        <end position="727"/>
    </location>
</feature>